<proteinExistence type="predicted"/>
<dbReference type="Pfam" id="PF04083">
    <property type="entry name" value="Abhydro_lipase"/>
    <property type="match status" value="1"/>
</dbReference>
<evidence type="ECO:0000256" key="2">
    <source>
        <dbReference type="ARBA" id="ARBA00022692"/>
    </source>
</evidence>
<evidence type="ECO:0000256" key="5">
    <source>
        <dbReference type="ARBA" id="ARBA00022989"/>
    </source>
</evidence>
<evidence type="ECO:0000256" key="6">
    <source>
        <dbReference type="ARBA" id="ARBA00023098"/>
    </source>
</evidence>
<dbReference type="PANTHER" id="PTHR11005">
    <property type="entry name" value="LYSOSOMAL ACID LIPASE-RELATED"/>
    <property type="match status" value="1"/>
</dbReference>
<keyword evidence="6" id="KW-0443">Lipid metabolism</keyword>
<reference evidence="11" key="1">
    <citation type="submission" date="2016-05" db="EMBL/GenBank/DDBJ databases">
        <title>Comparative genomics of biotechnologically important yeasts.</title>
        <authorList>
            <consortium name="DOE Joint Genome Institute"/>
            <person name="Riley R."/>
            <person name="Haridas S."/>
            <person name="Wolfe K.H."/>
            <person name="Lopes M.R."/>
            <person name="Hittinger C.T."/>
            <person name="Goker M."/>
            <person name="Salamov A."/>
            <person name="Wisecaver J."/>
            <person name="Long T.M."/>
            <person name="Aerts A.L."/>
            <person name="Barry K."/>
            <person name="Choi C."/>
            <person name="Clum A."/>
            <person name="Coughlan A.Y."/>
            <person name="Deshpande S."/>
            <person name="Douglass A.P."/>
            <person name="Hanson S.J."/>
            <person name="Klenk H.-P."/>
            <person name="Labutti K."/>
            <person name="Lapidus A."/>
            <person name="Lindquist E."/>
            <person name="Lipzen A."/>
            <person name="Meier-Kolthoff J.P."/>
            <person name="Ohm R.A."/>
            <person name="Otillar R.P."/>
            <person name="Pangilinan J."/>
            <person name="Peng Y."/>
            <person name="Rokas A."/>
            <person name="Rosa C.A."/>
            <person name="Scheuner C."/>
            <person name="Sibirny A.A."/>
            <person name="Slot J.C."/>
            <person name="Stielow J.B."/>
            <person name="Sun H."/>
            <person name="Kurtzman C.P."/>
            <person name="Blackwell M."/>
            <person name="Grigoriev I.V."/>
            <person name="Jeffries T.W."/>
        </authorList>
    </citation>
    <scope>NUCLEOTIDE SEQUENCE [LARGE SCALE GENOMIC DNA]</scope>
    <source>
        <strain evidence="11">NRRL Y-1933</strain>
    </source>
</reference>
<dbReference type="Proteomes" id="UP000095085">
    <property type="component" value="Unassembled WGS sequence"/>
</dbReference>
<keyword evidence="4" id="KW-0442">Lipid degradation</keyword>
<protein>
    <submittedName>
        <fullName evidence="10">Alpha/beta-hydrolase</fullName>
    </submittedName>
</protein>
<feature type="transmembrane region" description="Helical" evidence="8">
    <location>
        <begin position="6"/>
        <end position="26"/>
    </location>
</feature>
<evidence type="ECO:0000259" key="9">
    <source>
        <dbReference type="Pfam" id="PF04083"/>
    </source>
</evidence>
<feature type="domain" description="Partial AB-hydrolase lipase" evidence="9">
    <location>
        <begin position="63"/>
        <end position="122"/>
    </location>
</feature>
<accession>A0A1E4RRL3</accession>
<dbReference type="OrthoDB" id="9974421at2759"/>
<keyword evidence="3 10" id="KW-0378">Hydrolase</keyword>
<dbReference type="Gene3D" id="3.40.50.1820">
    <property type="entry name" value="alpha/beta hydrolase"/>
    <property type="match status" value="1"/>
</dbReference>
<dbReference type="RefSeq" id="XP_020078955.1">
    <property type="nucleotide sequence ID" value="XM_020218208.1"/>
</dbReference>
<dbReference type="GO" id="GO:0016042">
    <property type="term" value="P:lipid catabolic process"/>
    <property type="evidence" value="ECO:0007669"/>
    <property type="project" value="UniProtKB-KW"/>
</dbReference>
<evidence type="ECO:0000256" key="4">
    <source>
        <dbReference type="ARBA" id="ARBA00022963"/>
    </source>
</evidence>
<evidence type="ECO:0000256" key="8">
    <source>
        <dbReference type="SAM" id="Phobius"/>
    </source>
</evidence>
<dbReference type="GO" id="GO:0016020">
    <property type="term" value="C:membrane"/>
    <property type="evidence" value="ECO:0007669"/>
    <property type="project" value="UniProtKB-SubCell"/>
</dbReference>
<dbReference type="FunFam" id="3.40.50.1820:FF:000095">
    <property type="entry name" value="Triglyceride lipase-cholesterol esterase"/>
    <property type="match status" value="1"/>
</dbReference>
<dbReference type="EMBL" id="KV454538">
    <property type="protein sequence ID" value="ODV69888.1"/>
    <property type="molecule type" value="Genomic_DNA"/>
</dbReference>
<keyword evidence="5 8" id="KW-1133">Transmembrane helix</keyword>
<keyword evidence="7 8" id="KW-0472">Membrane</keyword>
<comment type="subcellular location">
    <subcellularLocation>
        <location evidence="1">Membrane</location>
        <topology evidence="1">Single-pass membrane protein</topology>
    </subcellularLocation>
</comment>
<dbReference type="InterPro" id="IPR029058">
    <property type="entry name" value="AB_hydrolase_fold"/>
</dbReference>
<gene>
    <name evidence="10" type="ORF">HYPBUDRAFT_102605</name>
</gene>
<evidence type="ECO:0000313" key="11">
    <source>
        <dbReference type="Proteomes" id="UP000095085"/>
    </source>
</evidence>
<keyword evidence="2 8" id="KW-0812">Transmembrane</keyword>
<keyword evidence="11" id="KW-1185">Reference proteome</keyword>
<evidence type="ECO:0000256" key="7">
    <source>
        <dbReference type="ARBA" id="ARBA00023136"/>
    </source>
</evidence>
<evidence type="ECO:0000256" key="3">
    <source>
        <dbReference type="ARBA" id="ARBA00022801"/>
    </source>
</evidence>
<dbReference type="AlphaFoldDB" id="A0A1E4RRL3"/>
<dbReference type="SUPFAM" id="SSF53474">
    <property type="entry name" value="alpha/beta-Hydrolases"/>
    <property type="match status" value="1"/>
</dbReference>
<dbReference type="InterPro" id="IPR006693">
    <property type="entry name" value="AB_hydrolase_lipase"/>
</dbReference>
<dbReference type="GeneID" id="30992758"/>
<name>A0A1E4RRL3_9ASCO</name>
<evidence type="ECO:0000256" key="1">
    <source>
        <dbReference type="ARBA" id="ARBA00004167"/>
    </source>
</evidence>
<organism evidence="10 11">
    <name type="scientific">Hyphopichia burtonii NRRL Y-1933</name>
    <dbReference type="NCBI Taxonomy" id="984485"/>
    <lineage>
        <taxon>Eukaryota</taxon>
        <taxon>Fungi</taxon>
        <taxon>Dikarya</taxon>
        <taxon>Ascomycota</taxon>
        <taxon>Saccharomycotina</taxon>
        <taxon>Pichiomycetes</taxon>
        <taxon>Debaryomycetaceae</taxon>
        <taxon>Hyphopichia</taxon>
    </lineage>
</organism>
<dbReference type="STRING" id="984485.A0A1E4RRL3"/>
<evidence type="ECO:0000313" key="10">
    <source>
        <dbReference type="EMBL" id="ODV69888.1"/>
    </source>
</evidence>
<sequence length="472" mass="54055">MSIIDTVLNVWILLIKILVLVVSHTIHKFFGIRIFLKNFEDDNDFKTCSDNAIYDKIIHANDISEIASIQGYTIREHVVATKDEYLLVIHKLEKRDGGITNANGKIAYFHHGLLTNSELFILGTKKEKSLPFLLVDLGYEVWLGNNRGNKYSRKHLKYSVCDKKFWNFSLDEFALYDIPDTIDYILSLYPPHSTLTYIGFSQGCSQLFASLSLKPELNSKLNMFIALSPAVIPNNLKHPIFRIIVRQAAKDNNFLYSLFGERALMPSVSFWSYVMGSRLYERVVDSSLTYLFGWSGNNIGALQKRIGYPHMFSNASVKCLTHWFQIINSKRFQMFDETCKFGVTNLAVLSSTLKSKSHCVAPFPVSHHLNLPIILVYGNSDILVDIELTKKLITDQNPKMKNKLIDTIECSSYEHMDPLWANDVYEKVFSKVINAMESMHNKRFPNRLSIDKYNNSNSSLHLSSSHVDSLYS</sequence>
<dbReference type="GO" id="GO:0016787">
    <property type="term" value="F:hydrolase activity"/>
    <property type="evidence" value="ECO:0007669"/>
    <property type="project" value="UniProtKB-KW"/>
</dbReference>